<dbReference type="SUPFAM" id="SSF141452">
    <property type="entry name" value="Hcp1-like"/>
    <property type="match status" value="1"/>
</dbReference>
<dbReference type="InterPro" id="IPR052947">
    <property type="entry name" value="T6SS_Hcp1_domain"/>
</dbReference>
<dbReference type="NCBIfam" id="TIGR03344">
    <property type="entry name" value="VI_effect_Hcp1"/>
    <property type="match status" value="1"/>
</dbReference>
<evidence type="ECO:0000313" key="1">
    <source>
        <dbReference type="EMBL" id="TCG09510.1"/>
    </source>
</evidence>
<dbReference type="InterPro" id="IPR008514">
    <property type="entry name" value="T6SS_Hcp"/>
</dbReference>
<keyword evidence="2" id="KW-1185">Reference proteome</keyword>
<dbReference type="Gene3D" id="2.30.110.20">
    <property type="entry name" value="Hcp1-like"/>
    <property type="match status" value="1"/>
</dbReference>
<dbReference type="PANTHER" id="PTHR34319:SF6">
    <property type="entry name" value="MAJOR EXPORTED PROTEIN"/>
    <property type="match status" value="1"/>
</dbReference>
<name>A0A4R0XMU2_9BURK</name>
<comment type="caution">
    <text evidence="1">The sequence shown here is derived from an EMBL/GenBank/DDBJ whole genome shotgun (WGS) entry which is preliminary data.</text>
</comment>
<dbReference type="InterPro" id="IPR036624">
    <property type="entry name" value="Hcp1-lik_sf"/>
</dbReference>
<proteinExistence type="predicted"/>
<dbReference type="AlphaFoldDB" id="A0A4R0XMU2"/>
<gene>
    <name evidence="1" type="ORF">BZM27_04715</name>
</gene>
<sequence>MPTPLHLWLKDERGADIRGSSVVAGREGSIEVLSLTHSIHAPVDHVTGKLMGTRSHRPLTIEKEIDRSSVLLNLAVVRGLSLASAELKWYRTNDAGKEEEYYNVMMRRVKVVSVSPKVPNFKEIATANKNHFEIVEFRYEEIAWSYLDGNLTFKDAWAST</sequence>
<organism evidence="1 2">
    <name type="scientific">Paraburkholderia steynii</name>
    <dbReference type="NCBI Taxonomy" id="1245441"/>
    <lineage>
        <taxon>Bacteria</taxon>
        <taxon>Pseudomonadati</taxon>
        <taxon>Pseudomonadota</taxon>
        <taxon>Betaproteobacteria</taxon>
        <taxon>Burkholderiales</taxon>
        <taxon>Burkholderiaceae</taxon>
        <taxon>Paraburkholderia</taxon>
    </lineage>
</organism>
<dbReference type="PANTHER" id="PTHR34319">
    <property type="entry name" value="MAJOR EXPORTED PROTEIN"/>
    <property type="match status" value="1"/>
</dbReference>
<dbReference type="EMBL" id="MWML01000010">
    <property type="protein sequence ID" value="TCG09510.1"/>
    <property type="molecule type" value="Genomic_DNA"/>
</dbReference>
<dbReference type="Proteomes" id="UP000294200">
    <property type="component" value="Unassembled WGS sequence"/>
</dbReference>
<evidence type="ECO:0000313" key="2">
    <source>
        <dbReference type="Proteomes" id="UP000294200"/>
    </source>
</evidence>
<accession>A0A4R0XMU2</accession>
<reference evidence="1 2" key="1">
    <citation type="submission" date="2017-02" db="EMBL/GenBank/DDBJ databases">
        <title>Paraburkholderia sophoroidis sp. nov. and Paraburkholderia steynii sp. nov. rhizobial symbionts of the fynbos legume Hypocalyptus sophoroides.</title>
        <authorList>
            <person name="Steenkamp E.T."/>
            <person name="Beukes C.W."/>
            <person name="Van Zyl E."/>
            <person name="Avontuur J."/>
            <person name="Chan W.Y."/>
            <person name="Hassen A."/>
            <person name="Palmer M."/>
            <person name="Mthombeni L."/>
            <person name="Phalane F."/>
            <person name="Sereme K."/>
            <person name="Venter S.N."/>
        </authorList>
    </citation>
    <scope>NUCLEOTIDE SEQUENCE [LARGE SCALE GENOMIC DNA]</scope>
    <source>
        <strain evidence="1 2">HC1.1ba</strain>
    </source>
</reference>
<dbReference type="Pfam" id="PF05638">
    <property type="entry name" value="T6SS_HCP"/>
    <property type="match status" value="1"/>
</dbReference>
<protein>
    <submittedName>
        <fullName evidence="1">Hcp1 family type VI secretion system effector</fullName>
    </submittedName>
</protein>